<keyword evidence="11" id="KW-1185">Reference proteome</keyword>
<feature type="transmembrane region" description="Helical" evidence="8">
    <location>
        <begin position="691"/>
        <end position="709"/>
    </location>
</feature>
<evidence type="ECO:0000313" key="11">
    <source>
        <dbReference type="Proteomes" id="UP001150062"/>
    </source>
</evidence>
<feature type="transmembrane region" description="Helical" evidence="8">
    <location>
        <begin position="664"/>
        <end position="685"/>
    </location>
</feature>
<keyword evidence="1" id="KW-0808">Transferase</keyword>
<evidence type="ECO:0000256" key="4">
    <source>
        <dbReference type="ARBA" id="ARBA00022840"/>
    </source>
</evidence>
<keyword evidence="3 10" id="KW-0418">Kinase</keyword>
<protein>
    <submittedName>
        <fullName evidence="10">Serine/threonine-protein kinase iks1-related</fullName>
    </submittedName>
</protein>
<dbReference type="EMBL" id="JAOAOG010000251">
    <property type="protein sequence ID" value="KAJ6235928.1"/>
    <property type="molecule type" value="Genomic_DNA"/>
</dbReference>
<evidence type="ECO:0000256" key="3">
    <source>
        <dbReference type="ARBA" id="ARBA00022777"/>
    </source>
</evidence>
<dbReference type="SMART" id="SM00220">
    <property type="entry name" value="S_TKc"/>
    <property type="match status" value="1"/>
</dbReference>
<dbReference type="Proteomes" id="UP001150062">
    <property type="component" value="Unassembled WGS sequence"/>
</dbReference>
<feature type="domain" description="Protein kinase" evidence="9">
    <location>
        <begin position="157"/>
        <end position="442"/>
    </location>
</feature>
<dbReference type="InterPro" id="IPR050339">
    <property type="entry name" value="CC_SR_Kinase"/>
</dbReference>
<dbReference type="GO" id="GO:0016301">
    <property type="term" value="F:kinase activity"/>
    <property type="evidence" value="ECO:0007669"/>
    <property type="project" value="UniProtKB-KW"/>
</dbReference>
<dbReference type="InterPro" id="IPR008271">
    <property type="entry name" value="Ser/Thr_kinase_AS"/>
</dbReference>
<dbReference type="PROSITE" id="PS00108">
    <property type="entry name" value="PROTEIN_KINASE_ST"/>
    <property type="match status" value="1"/>
</dbReference>
<accession>A0ABQ8XTK0</accession>
<feature type="binding site" evidence="6">
    <location>
        <position position="189"/>
    </location>
    <ligand>
        <name>ATP</name>
        <dbReference type="ChEBI" id="CHEBI:30616"/>
    </ligand>
</feature>
<feature type="compositionally biased region" description="Acidic residues" evidence="7">
    <location>
        <begin position="478"/>
        <end position="493"/>
    </location>
</feature>
<dbReference type="PROSITE" id="PS00107">
    <property type="entry name" value="PROTEIN_KINASE_ATP"/>
    <property type="match status" value="1"/>
</dbReference>
<keyword evidence="8" id="KW-0472">Membrane</keyword>
<dbReference type="SUPFAM" id="SSF56112">
    <property type="entry name" value="Protein kinase-like (PK-like)"/>
    <property type="match status" value="1"/>
</dbReference>
<name>A0ABQ8XTK0_9EUKA</name>
<evidence type="ECO:0000256" key="8">
    <source>
        <dbReference type="SAM" id="Phobius"/>
    </source>
</evidence>
<sequence>MNKKTTITIFPYNINIPQVIKDLQNLPPDYFVILGDLLSSQLPVRRPKIESGRGSSTKLVRSLSTNSRNILDEFSKAIQPFQPNIRFGNKKKTDKPKEIVNKGQLKRYSKDLVLNYVRINIQQNRSAKKEGKNTTKGQNERVDLRNYINSNYFGRFFRKLKVIGRGSSGIVLLCEHVLNQIKLGSYAVKICPTSENSEWFLKVLQEVKTLETITDHYNVIAYKHCWIENFQVSDFGPVTPCLFLLQEYANKGNLYDFAINANTPLDEETVWILFFDILAGLQHLHSCGIVHCDLKPQNILLKTEEERVSKLKALLSDFGTSKNIGQKYDRTGCTGTVEFTAPELLKDERQLPNFSTDIWSLGVILYFLSFQKLPFNEKKIPDTIKKIINFDDISKQCEIENSEANRRKEIIQLITILMDRDPSKRPTASNIFQLDCVKMKMLDNIILQNEIDNKNKKSNRFNTNEKILKSKHIGVQNQDDDDDNNVDNDDDDDKLTNEENKNFLNRDDDLDLNEKVNLNSFESTIVRLPSEYDLSSISQQKTNYDFRYEKSEHFNYLEKSIKNINFQNNQKKIIKINSEKDVGGENNIGDKNNDLGGNIKKDQPLMNEIQTDVQKNESEINSNNVDVNGNGSGNANGNVRGNTDVDVIGNDNQTYQRQVLKKNFFGMTINSFINIFLLLFNIISISVSCHFNLSFFNLLWNSFLSILMMQIQSEFFHNNNYANLLKFKIYLFISITKLVMAAFFNLLQAKNILNNVVCLKANPDFSIILILSLISFAFEFLLIIQTKYEKKIAFEKKNK</sequence>
<evidence type="ECO:0000256" key="5">
    <source>
        <dbReference type="ARBA" id="ARBA00037982"/>
    </source>
</evidence>
<dbReference type="PROSITE" id="PS50011">
    <property type="entry name" value="PROTEIN_KINASE_DOM"/>
    <property type="match status" value="1"/>
</dbReference>
<gene>
    <name evidence="10" type="ORF">M0813_28202</name>
</gene>
<comment type="similarity">
    <text evidence="5">Belongs to the protein kinase superfamily. Ser/Thr protein kinase family. GCN2 subfamily.</text>
</comment>
<reference evidence="10" key="1">
    <citation type="submission" date="2022-08" db="EMBL/GenBank/DDBJ databases">
        <title>Novel sulfate-reducing endosymbionts in the free-living metamonad Anaeramoeba.</title>
        <authorList>
            <person name="Jerlstrom-Hultqvist J."/>
            <person name="Cepicka I."/>
            <person name="Gallot-Lavallee L."/>
            <person name="Salas-Leiva D."/>
            <person name="Curtis B.A."/>
            <person name="Zahonova K."/>
            <person name="Pipaliya S."/>
            <person name="Dacks J."/>
            <person name="Roger A.J."/>
        </authorList>
    </citation>
    <scope>NUCLEOTIDE SEQUENCE</scope>
    <source>
        <strain evidence="10">Schooner1</strain>
    </source>
</reference>
<keyword evidence="2 6" id="KW-0547">Nucleotide-binding</keyword>
<dbReference type="Pfam" id="PF00069">
    <property type="entry name" value="Pkinase"/>
    <property type="match status" value="1"/>
</dbReference>
<evidence type="ECO:0000256" key="7">
    <source>
        <dbReference type="SAM" id="MobiDB-lite"/>
    </source>
</evidence>
<feature type="transmembrane region" description="Helical" evidence="8">
    <location>
        <begin position="729"/>
        <end position="747"/>
    </location>
</feature>
<evidence type="ECO:0000313" key="10">
    <source>
        <dbReference type="EMBL" id="KAJ6235928.1"/>
    </source>
</evidence>
<feature type="transmembrane region" description="Helical" evidence="8">
    <location>
        <begin position="767"/>
        <end position="784"/>
    </location>
</feature>
<proteinExistence type="inferred from homology"/>
<dbReference type="Gene3D" id="1.10.510.10">
    <property type="entry name" value="Transferase(Phosphotransferase) domain 1"/>
    <property type="match status" value="1"/>
</dbReference>
<organism evidence="10 11">
    <name type="scientific">Anaeramoeba flamelloides</name>
    <dbReference type="NCBI Taxonomy" id="1746091"/>
    <lineage>
        <taxon>Eukaryota</taxon>
        <taxon>Metamonada</taxon>
        <taxon>Anaeramoebidae</taxon>
        <taxon>Anaeramoeba</taxon>
    </lineage>
</organism>
<dbReference type="InterPro" id="IPR011009">
    <property type="entry name" value="Kinase-like_dom_sf"/>
</dbReference>
<dbReference type="Gene3D" id="3.30.200.20">
    <property type="entry name" value="Phosphorylase Kinase, domain 1"/>
    <property type="match status" value="1"/>
</dbReference>
<dbReference type="InterPro" id="IPR017441">
    <property type="entry name" value="Protein_kinase_ATP_BS"/>
</dbReference>
<dbReference type="PANTHER" id="PTHR11042">
    <property type="entry name" value="EUKARYOTIC TRANSLATION INITIATION FACTOR 2-ALPHA KINASE EIF2-ALPHA KINASE -RELATED"/>
    <property type="match status" value="1"/>
</dbReference>
<evidence type="ECO:0000256" key="1">
    <source>
        <dbReference type="ARBA" id="ARBA00022679"/>
    </source>
</evidence>
<dbReference type="PANTHER" id="PTHR11042:SF138">
    <property type="entry name" value="SERINE_THREONINE-PROTEIN KINASE IKS1-RELATED"/>
    <property type="match status" value="1"/>
</dbReference>
<keyword evidence="8" id="KW-1133">Transmembrane helix</keyword>
<evidence type="ECO:0000259" key="9">
    <source>
        <dbReference type="PROSITE" id="PS50011"/>
    </source>
</evidence>
<dbReference type="InterPro" id="IPR000719">
    <property type="entry name" value="Prot_kinase_dom"/>
</dbReference>
<keyword evidence="4 6" id="KW-0067">ATP-binding</keyword>
<keyword evidence="8" id="KW-0812">Transmembrane</keyword>
<evidence type="ECO:0000256" key="6">
    <source>
        <dbReference type="PROSITE-ProRule" id="PRU10141"/>
    </source>
</evidence>
<evidence type="ECO:0000256" key="2">
    <source>
        <dbReference type="ARBA" id="ARBA00022741"/>
    </source>
</evidence>
<feature type="region of interest" description="Disordered" evidence="7">
    <location>
        <begin position="471"/>
        <end position="499"/>
    </location>
</feature>
<comment type="caution">
    <text evidence="10">The sequence shown here is derived from an EMBL/GenBank/DDBJ whole genome shotgun (WGS) entry which is preliminary data.</text>
</comment>